<evidence type="ECO:0000313" key="2">
    <source>
        <dbReference type="Proteomes" id="UP000076088"/>
    </source>
</evidence>
<reference evidence="1 2" key="2">
    <citation type="journal article" date="2016" name="Genome Announc.">
        <title>Complete Genome Sequence of Sphingopyxis macrogoltabida Strain 203N (NBRC 111659), a Polyethylene Glycol Degrader.</title>
        <authorList>
            <person name="Ohtsubo Y."/>
            <person name="Nonoyama S."/>
            <person name="Nagata Y."/>
            <person name="Numata M."/>
            <person name="Tsuchikane K."/>
            <person name="Hosoyama A."/>
            <person name="Yamazoe A."/>
            <person name="Tsuda M."/>
            <person name="Fujita N."/>
            <person name="Kawai F."/>
        </authorList>
    </citation>
    <scope>NUCLEOTIDE SEQUENCE [LARGE SCALE GENOMIC DNA]</scope>
    <source>
        <strain evidence="1 2">203N</strain>
    </source>
</reference>
<dbReference type="RefSeq" id="WP_054729555.1">
    <property type="nucleotide sequence ID" value="NZ_CP009429.1"/>
</dbReference>
<dbReference type="Proteomes" id="UP000076088">
    <property type="component" value="Chromosome"/>
</dbReference>
<dbReference type="EMBL" id="CP013344">
    <property type="protein sequence ID" value="AMU90532.1"/>
    <property type="molecule type" value="Genomic_DNA"/>
</dbReference>
<dbReference type="KEGG" id="smaz:LH19_15460"/>
<evidence type="ECO:0000313" key="1">
    <source>
        <dbReference type="EMBL" id="AMU90532.1"/>
    </source>
</evidence>
<protein>
    <submittedName>
        <fullName evidence="1">Uncharacterized protein</fullName>
    </submittedName>
</protein>
<proteinExistence type="predicted"/>
<keyword evidence="2" id="KW-1185">Reference proteome</keyword>
<sequence length="202" mass="21594">MEPYEIISGPLELWRAPVGTAFPLIDAAPGVGWILVGKSGKKNYSDDGVSVQHNQTNNKVRPAGSIGARKALRQDEDQRITVTLWDATLEQYSLALSGNDPTTVAAGVGTAGYKSIGLSRGETVKEFAVLARGKSAYDENMNAQYEVPRCYQDASPTVLHNKGVPAGLELAFEALEDDEAESDDERFGRLIMQTAAPLPGGG</sequence>
<accession>A0AAC8Z2U0</accession>
<organism evidence="1 2">
    <name type="scientific">Sphingopyxis macrogoltabida</name>
    <name type="common">Sphingomonas macrogoltabidus</name>
    <dbReference type="NCBI Taxonomy" id="33050"/>
    <lineage>
        <taxon>Bacteria</taxon>
        <taxon>Pseudomonadati</taxon>
        <taxon>Pseudomonadota</taxon>
        <taxon>Alphaproteobacteria</taxon>
        <taxon>Sphingomonadales</taxon>
        <taxon>Sphingomonadaceae</taxon>
        <taxon>Sphingopyxis</taxon>
    </lineage>
</organism>
<reference evidence="2" key="1">
    <citation type="submission" date="2015-11" db="EMBL/GenBank/DDBJ databases">
        <title>Complete genome sequence of a polyethylene-glycol degrader Sphingopyxis macrogoltabida 203N (NBRC 111659).</title>
        <authorList>
            <person name="Yoshiyuki O."/>
            <person name="Shouta N."/>
            <person name="Nagata Y."/>
            <person name="Numata M."/>
            <person name="Tsuchikane K."/>
            <person name="Hosoyama A."/>
            <person name="Yamazoe A."/>
            <person name="Tsuda M."/>
            <person name="Fujita N."/>
            <person name="Kawai F."/>
        </authorList>
    </citation>
    <scope>NUCLEOTIDE SEQUENCE [LARGE SCALE GENOMIC DNA]</scope>
    <source>
        <strain evidence="2">203N</strain>
    </source>
</reference>
<gene>
    <name evidence="1" type="ORF">ATM17_16030</name>
</gene>
<dbReference type="AlphaFoldDB" id="A0AAC8Z2U0"/>
<name>A0AAC8Z2U0_SPHMC</name>